<keyword evidence="10" id="KW-1185">Reference proteome</keyword>
<feature type="region of interest" description="Disordered" evidence="7">
    <location>
        <begin position="78"/>
        <end position="100"/>
    </location>
</feature>
<evidence type="ECO:0000259" key="8">
    <source>
        <dbReference type="PROSITE" id="PS50011"/>
    </source>
</evidence>
<dbReference type="InterPro" id="IPR011009">
    <property type="entry name" value="Kinase-like_dom_sf"/>
</dbReference>
<evidence type="ECO:0000313" key="10">
    <source>
        <dbReference type="Proteomes" id="UP001342631"/>
    </source>
</evidence>
<evidence type="ECO:0000256" key="2">
    <source>
        <dbReference type="ARBA" id="ARBA00022741"/>
    </source>
</evidence>
<feature type="domain" description="Protein kinase" evidence="8">
    <location>
        <begin position="112"/>
        <end position="377"/>
    </location>
</feature>
<dbReference type="PANTHER" id="PTHR43289:SF6">
    <property type="entry name" value="SERINE_THREONINE-PROTEIN KINASE NEKL-3"/>
    <property type="match status" value="1"/>
</dbReference>
<name>A0ABQ6QLV5_9BACT</name>
<accession>A0ABQ6QLV5</accession>
<keyword evidence="1" id="KW-0808">Transferase</keyword>
<dbReference type="Gene3D" id="3.30.200.20">
    <property type="entry name" value="Phosphorylase Kinase, domain 1"/>
    <property type="match status" value="1"/>
</dbReference>
<reference evidence="9 10" key="1">
    <citation type="journal article" date="2024" name="Arch. Microbiol.">
        <title>Corallococcus caeni sp. nov., a novel myxobacterium isolated from activated sludge.</title>
        <authorList>
            <person name="Tomita S."/>
            <person name="Nakai R."/>
            <person name="Kuroda K."/>
            <person name="Kurashita H."/>
            <person name="Hatamoto M."/>
            <person name="Yamaguchi T."/>
            <person name="Narihiro T."/>
        </authorList>
    </citation>
    <scope>NUCLEOTIDE SEQUENCE [LARGE SCALE GENOMIC DNA]</scope>
    <source>
        <strain evidence="9 10">NO1</strain>
    </source>
</reference>
<keyword evidence="4 6" id="KW-0067">ATP-binding</keyword>
<dbReference type="Gene3D" id="2.40.10.220">
    <property type="entry name" value="predicted glycosyltransferase like domains"/>
    <property type="match status" value="1"/>
</dbReference>
<sequence>MAWPAAQAGKSRLLAQGSHRPLTLFHPRIAFPRFRSLVLAQSPLLCSCGQLHSNAEACPTLMRGLDLNGGTMLYAGTPPPGPASALQPATPSPMSSPTPVVPSLVGQEFGRFRVVRELGRGGMGTVFLAEHTLIQKRVAIKVLHAHLAQAPELVARFLSEARTLTLVQHENVVTLYDLDSRDGRPYLVMEYLEGDSLASFARGPMAPALVVDLMTQVCDALGAAHAHGIVHRDLKPANVFLVPSPSGKQRVKLLDFGIAKLLSRPAGEMTTEVGVLLGTPEFMAPEQCGDGLVDARSDLYAAGVLAYLLLTGQVPFYGRTAAEILVGHLQKEPVPPHELNPAVPEALSRVLLRALAKRPEHRFASAAELRAALEASLAPPPAPSAPPLTALLRGKGTQAAVELKGEWVGRSGLFFQLATPPPALLSDVALVLRLPGGELPCTAQVVRHVTAEQAQAWHMPPGFGVQLRDSSPAFQAQLAQLRNGARATPAAATAAIPTPEDAQAEGVLQGFRRRLAGDPYAVLELPRDATLEAVRTAAQRARGALELLKARPLSEGQRTQVDRALERVAGALHTLGNVERRVEYDATLGNVEGIERCLAAGLTATMLEQCRRRFLAGNTGREGRAAVHRLSGDALASVGRLEEALAAYELAVRADPLDLEGLKRWRFLRARVRGSAAPR</sequence>
<evidence type="ECO:0000256" key="3">
    <source>
        <dbReference type="ARBA" id="ARBA00022777"/>
    </source>
</evidence>
<dbReference type="CDD" id="cd14014">
    <property type="entry name" value="STKc_PknB_like"/>
    <property type="match status" value="1"/>
</dbReference>
<keyword evidence="3" id="KW-0418">Kinase</keyword>
<evidence type="ECO:0000256" key="7">
    <source>
        <dbReference type="SAM" id="MobiDB-lite"/>
    </source>
</evidence>
<gene>
    <name evidence="9" type="ORF">ASNO1_12490</name>
</gene>
<evidence type="ECO:0000313" key="9">
    <source>
        <dbReference type="EMBL" id="GMU04997.1"/>
    </source>
</evidence>
<protein>
    <recommendedName>
        <fullName evidence="8">Protein kinase domain-containing protein</fullName>
    </recommendedName>
</protein>
<dbReference type="Gene3D" id="1.10.510.10">
    <property type="entry name" value="Transferase(Phosphotransferase) domain 1"/>
    <property type="match status" value="1"/>
</dbReference>
<dbReference type="PANTHER" id="PTHR43289">
    <property type="entry name" value="MITOGEN-ACTIVATED PROTEIN KINASE KINASE KINASE 20-RELATED"/>
    <property type="match status" value="1"/>
</dbReference>
<evidence type="ECO:0000256" key="5">
    <source>
        <dbReference type="PROSITE-ProRule" id="PRU00339"/>
    </source>
</evidence>
<dbReference type="PROSITE" id="PS00107">
    <property type="entry name" value="PROTEIN_KINASE_ATP"/>
    <property type="match status" value="1"/>
</dbReference>
<dbReference type="SUPFAM" id="SSF56112">
    <property type="entry name" value="Protein kinase-like (PK-like)"/>
    <property type="match status" value="1"/>
</dbReference>
<keyword evidence="5" id="KW-0802">TPR repeat</keyword>
<feature type="repeat" description="TPR" evidence="5">
    <location>
        <begin position="625"/>
        <end position="658"/>
    </location>
</feature>
<dbReference type="PROSITE" id="PS00108">
    <property type="entry name" value="PROTEIN_KINASE_ST"/>
    <property type="match status" value="1"/>
</dbReference>
<feature type="binding site" evidence="6">
    <location>
        <position position="141"/>
    </location>
    <ligand>
        <name>ATP</name>
        <dbReference type="ChEBI" id="CHEBI:30616"/>
    </ligand>
</feature>
<dbReference type="InterPro" id="IPR000719">
    <property type="entry name" value="Prot_kinase_dom"/>
</dbReference>
<dbReference type="EMBL" id="BTTX01000001">
    <property type="protein sequence ID" value="GMU04997.1"/>
    <property type="molecule type" value="Genomic_DNA"/>
</dbReference>
<dbReference type="InterPro" id="IPR017441">
    <property type="entry name" value="Protein_kinase_ATP_BS"/>
</dbReference>
<evidence type="ECO:0000256" key="4">
    <source>
        <dbReference type="ARBA" id="ARBA00022840"/>
    </source>
</evidence>
<feature type="compositionally biased region" description="Pro residues" evidence="7">
    <location>
        <begin position="90"/>
        <end position="100"/>
    </location>
</feature>
<dbReference type="PROSITE" id="PS50011">
    <property type="entry name" value="PROTEIN_KINASE_DOM"/>
    <property type="match status" value="1"/>
</dbReference>
<dbReference type="PROSITE" id="PS50005">
    <property type="entry name" value="TPR"/>
    <property type="match status" value="1"/>
</dbReference>
<dbReference type="Proteomes" id="UP001342631">
    <property type="component" value="Unassembled WGS sequence"/>
</dbReference>
<proteinExistence type="predicted"/>
<dbReference type="InterPro" id="IPR008271">
    <property type="entry name" value="Ser/Thr_kinase_AS"/>
</dbReference>
<evidence type="ECO:0000256" key="1">
    <source>
        <dbReference type="ARBA" id="ARBA00022679"/>
    </source>
</evidence>
<dbReference type="SMART" id="SM00220">
    <property type="entry name" value="S_TKc"/>
    <property type="match status" value="1"/>
</dbReference>
<organism evidence="9 10">
    <name type="scientific">Corallococcus caeni</name>
    <dbReference type="NCBI Taxonomy" id="3082388"/>
    <lineage>
        <taxon>Bacteria</taxon>
        <taxon>Pseudomonadati</taxon>
        <taxon>Myxococcota</taxon>
        <taxon>Myxococcia</taxon>
        <taxon>Myxococcales</taxon>
        <taxon>Cystobacterineae</taxon>
        <taxon>Myxococcaceae</taxon>
        <taxon>Corallococcus</taxon>
    </lineage>
</organism>
<evidence type="ECO:0000256" key="6">
    <source>
        <dbReference type="PROSITE-ProRule" id="PRU10141"/>
    </source>
</evidence>
<keyword evidence="2 6" id="KW-0547">Nucleotide-binding</keyword>
<dbReference type="Pfam" id="PF00069">
    <property type="entry name" value="Pkinase"/>
    <property type="match status" value="1"/>
</dbReference>
<dbReference type="InterPro" id="IPR019734">
    <property type="entry name" value="TPR_rpt"/>
</dbReference>
<comment type="caution">
    <text evidence="9">The sequence shown here is derived from an EMBL/GenBank/DDBJ whole genome shotgun (WGS) entry which is preliminary data.</text>
</comment>